<reference evidence="7" key="2">
    <citation type="submission" date="2021-04" db="EMBL/GenBank/DDBJ databases">
        <authorList>
            <person name="Gilroy R."/>
        </authorList>
    </citation>
    <scope>NUCLEOTIDE SEQUENCE</scope>
    <source>
        <strain evidence="7">ChiGjej4B4-12881</strain>
    </source>
</reference>
<dbReference type="InterPro" id="IPR008145">
    <property type="entry name" value="GK/Ca_channel_bsu"/>
</dbReference>
<sequence>MKKLFCVMGKSATGKDTIYREILRRMPDLGTVIPYTTRPMRDGETDGKEYYFICAAEMERLDAEGKIIESRVYQTVCGPWIYATVDDGQFDRIEGGCLVIGTLVSFEKLRQYFGEHMVIPVYVETEAGLRLSRALDRERQQSHPQYEEMCRRFLADEKDFCEENLKKCGIGRRYVNADLETCIREIMEDIRGNL</sequence>
<comment type="catalytic activity">
    <reaction evidence="5">
        <text>GMP + ATP = GDP + ADP</text>
        <dbReference type="Rhea" id="RHEA:20780"/>
        <dbReference type="ChEBI" id="CHEBI:30616"/>
        <dbReference type="ChEBI" id="CHEBI:58115"/>
        <dbReference type="ChEBI" id="CHEBI:58189"/>
        <dbReference type="ChEBI" id="CHEBI:456216"/>
        <dbReference type="EC" id="2.7.4.8"/>
    </reaction>
</comment>
<evidence type="ECO:0000256" key="1">
    <source>
        <dbReference type="ARBA" id="ARBA00003531"/>
    </source>
</evidence>
<dbReference type="PROSITE" id="PS50052">
    <property type="entry name" value="GUANYLATE_KINASE_2"/>
    <property type="match status" value="1"/>
</dbReference>
<protein>
    <submittedName>
        <fullName evidence="7">Guanylate kinase</fullName>
    </submittedName>
</protein>
<dbReference type="PANTHER" id="PTHR23117">
    <property type="entry name" value="GUANYLATE KINASE-RELATED"/>
    <property type="match status" value="1"/>
</dbReference>
<proteinExistence type="inferred from homology"/>
<feature type="domain" description="Guanylate kinase-like" evidence="6">
    <location>
        <begin position="2"/>
        <end position="191"/>
    </location>
</feature>
<reference evidence="7" key="1">
    <citation type="journal article" date="2021" name="PeerJ">
        <title>Extensive microbial diversity within the chicken gut microbiome revealed by metagenomics and culture.</title>
        <authorList>
            <person name="Gilroy R."/>
            <person name="Ravi A."/>
            <person name="Getino M."/>
            <person name="Pursley I."/>
            <person name="Horton D.L."/>
            <person name="Alikhan N.F."/>
            <person name="Baker D."/>
            <person name="Gharbi K."/>
            <person name="Hall N."/>
            <person name="Watson M."/>
            <person name="Adriaenssens E.M."/>
            <person name="Foster-Nyarko E."/>
            <person name="Jarju S."/>
            <person name="Secka A."/>
            <person name="Antonio M."/>
            <person name="Oren A."/>
            <person name="Chaudhuri R.R."/>
            <person name="La Ragione R."/>
            <person name="Hildebrand F."/>
            <person name="Pallen M.J."/>
        </authorList>
    </citation>
    <scope>NUCLEOTIDE SEQUENCE</scope>
    <source>
        <strain evidence="7">ChiGjej4B4-12881</strain>
    </source>
</reference>
<dbReference type="Proteomes" id="UP000886780">
    <property type="component" value="Unassembled WGS sequence"/>
</dbReference>
<dbReference type="GO" id="GO:0004385">
    <property type="term" value="F:GMP kinase activity"/>
    <property type="evidence" value="ECO:0007669"/>
    <property type="project" value="UniProtKB-EC"/>
</dbReference>
<dbReference type="Pfam" id="PF00625">
    <property type="entry name" value="Guanylate_kin"/>
    <property type="match status" value="1"/>
</dbReference>
<evidence type="ECO:0000256" key="2">
    <source>
        <dbReference type="ARBA" id="ARBA00005790"/>
    </source>
</evidence>
<keyword evidence="3" id="KW-0808">Transferase</keyword>
<dbReference type="PROSITE" id="PS00856">
    <property type="entry name" value="GUANYLATE_KINASE_1"/>
    <property type="match status" value="1"/>
</dbReference>
<organism evidence="7 8">
    <name type="scientific">Candidatus Lachnoclostridium stercoripullorum</name>
    <dbReference type="NCBI Taxonomy" id="2838635"/>
    <lineage>
        <taxon>Bacteria</taxon>
        <taxon>Bacillati</taxon>
        <taxon>Bacillota</taxon>
        <taxon>Clostridia</taxon>
        <taxon>Lachnospirales</taxon>
        <taxon>Lachnospiraceae</taxon>
    </lineage>
</organism>
<evidence type="ECO:0000256" key="3">
    <source>
        <dbReference type="ARBA" id="ARBA00022679"/>
    </source>
</evidence>
<dbReference type="Gene3D" id="3.40.50.300">
    <property type="entry name" value="P-loop containing nucleotide triphosphate hydrolases"/>
    <property type="match status" value="1"/>
</dbReference>
<evidence type="ECO:0000313" key="8">
    <source>
        <dbReference type="Proteomes" id="UP000886780"/>
    </source>
</evidence>
<accession>A0A9D1W607</accession>
<dbReference type="InterPro" id="IPR020590">
    <property type="entry name" value="Guanylate_kinase_CS"/>
</dbReference>
<evidence type="ECO:0000256" key="5">
    <source>
        <dbReference type="ARBA" id="ARBA00048594"/>
    </source>
</evidence>
<dbReference type="PANTHER" id="PTHR23117:SF13">
    <property type="entry name" value="GUANYLATE KINASE"/>
    <property type="match status" value="1"/>
</dbReference>
<evidence type="ECO:0000313" key="7">
    <source>
        <dbReference type="EMBL" id="HIX53014.1"/>
    </source>
</evidence>
<dbReference type="SUPFAM" id="SSF52540">
    <property type="entry name" value="P-loop containing nucleoside triphosphate hydrolases"/>
    <property type="match status" value="1"/>
</dbReference>
<dbReference type="InterPro" id="IPR027417">
    <property type="entry name" value="P-loop_NTPase"/>
</dbReference>
<evidence type="ECO:0000259" key="6">
    <source>
        <dbReference type="PROSITE" id="PS50052"/>
    </source>
</evidence>
<gene>
    <name evidence="7" type="ORF">IAA28_09440</name>
</gene>
<comment type="function">
    <text evidence="1">Essential for recycling GMP and indirectly, cGMP.</text>
</comment>
<dbReference type="GO" id="GO:0005829">
    <property type="term" value="C:cytosol"/>
    <property type="evidence" value="ECO:0007669"/>
    <property type="project" value="TreeGrafter"/>
</dbReference>
<dbReference type="InterPro" id="IPR008144">
    <property type="entry name" value="Guanylate_kin-like_dom"/>
</dbReference>
<dbReference type="AlphaFoldDB" id="A0A9D1W607"/>
<evidence type="ECO:0000256" key="4">
    <source>
        <dbReference type="ARBA" id="ARBA00022777"/>
    </source>
</evidence>
<dbReference type="SMART" id="SM00072">
    <property type="entry name" value="GuKc"/>
    <property type="match status" value="1"/>
</dbReference>
<keyword evidence="4 7" id="KW-0418">Kinase</keyword>
<name>A0A9D1W607_9FIRM</name>
<comment type="caution">
    <text evidence="7">The sequence shown here is derived from an EMBL/GenBank/DDBJ whole genome shotgun (WGS) entry which is preliminary data.</text>
</comment>
<dbReference type="EMBL" id="DXEU01000172">
    <property type="protein sequence ID" value="HIX53014.1"/>
    <property type="molecule type" value="Genomic_DNA"/>
</dbReference>
<comment type="similarity">
    <text evidence="2">Belongs to the guanylate kinase family.</text>
</comment>